<dbReference type="GO" id="GO:0004519">
    <property type="term" value="F:endonuclease activity"/>
    <property type="evidence" value="ECO:0007669"/>
    <property type="project" value="UniProtKB-KW"/>
</dbReference>
<evidence type="ECO:0000259" key="2">
    <source>
        <dbReference type="Pfam" id="PF13391"/>
    </source>
</evidence>
<name>A0ABD5XS61_9EURY</name>
<sequence length="213" mass="24172">MVEAEHEEFPIYLFTSEDGLDEYEYEGLVEVTGARYENESSEDRMKYKFDLQKLGLATWDEYLAIATEVEEGPEEPLTEEPEREDTSRLTRSAAFKRKVRSAYNESCAVCGSERRSPTGNPEIEASHIYPKSEGGRDVVSNGIGLCKLHHWAFDAGWFAISDDNEVIVGYSDEVPTPDGVLEFEGHKIELPSEEGKSPSELFLREHRKLHGFE</sequence>
<feature type="region of interest" description="Disordered" evidence="1">
    <location>
        <begin position="69"/>
        <end position="89"/>
    </location>
</feature>
<feature type="domain" description="HNH nuclease" evidence="2">
    <location>
        <begin position="107"/>
        <end position="160"/>
    </location>
</feature>
<feature type="compositionally biased region" description="Acidic residues" evidence="1">
    <location>
        <begin position="69"/>
        <end position="83"/>
    </location>
</feature>
<evidence type="ECO:0000313" key="3">
    <source>
        <dbReference type="EMBL" id="MFC7137985.1"/>
    </source>
</evidence>
<organism evidence="3 4">
    <name type="scientific">Halobaculum litoreum</name>
    <dbReference type="NCBI Taxonomy" id="3031998"/>
    <lineage>
        <taxon>Archaea</taxon>
        <taxon>Methanobacteriati</taxon>
        <taxon>Methanobacteriota</taxon>
        <taxon>Stenosarchaea group</taxon>
        <taxon>Halobacteria</taxon>
        <taxon>Halobacteriales</taxon>
        <taxon>Haloferacaceae</taxon>
        <taxon>Halobaculum</taxon>
    </lineage>
</organism>
<protein>
    <submittedName>
        <fullName evidence="3">HNH endonuclease</fullName>
    </submittedName>
</protein>
<gene>
    <name evidence="3" type="ORF">ACFQRB_19090</name>
</gene>
<evidence type="ECO:0000256" key="1">
    <source>
        <dbReference type="SAM" id="MobiDB-lite"/>
    </source>
</evidence>
<dbReference type="Gene3D" id="1.10.30.50">
    <property type="match status" value="1"/>
</dbReference>
<evidence type="ECO:0000313" key="4">
    <source>
        <dbReference type="Proteomes" id="UP001596368"/>
    </source>
</evidence>
<dbReference type="EMBL" id="JBHSZG010000008">
    <property type="protein sequence ID" value="MFC7137985.1"/>
    <property type="molecule type" value="Genomic_DNA"/>
</dbReference>
<keyword evidence="4" id="KW-1185">Reference proteome</keyword>
<proteinExistence type="predicted"/>
<keyword evidence="3" id="KW-0378">Hydrolase</keyword>
<dbReference type="InterPro" id="IPR003615">
    <property type="entry name" value="HNH_nuc"/>
</dbReference>
<keyword evidence="3" id="KW-0540">Nuclease</keyword>
<reference evidence="3 4" key="1">
    <citation type="journal article" date="2019" name="Int. J. Syst. Evol. Microbiol.">
        <title>The Global Catalogue of Microorganisms (GCM) 10K type strain sequencing project: providing services to taxonomists for standard genome sequencing and annotation.</title>
        <authorList>
            <consortium name="The Broad Institute Genomics Platform"/>
            <consortium name="The Broad Institute Genome Sequencing Center for Infectious Disease"/>
            <person name="Wu L."/>
            <person name="Ma J."/>
        </authorList>
    </citation>
    <scope>NUCLEOTIDE SEQUENCE [LARGE SCALE GENOMIC DNA]</scope>
    <source>
        <strain evidence="3 4">DT92</strain>
    </source>
</reference>
<dbReference type="Pfam" id="PF13391">
    <property type="entry name" value="HNH_2"/>
    <property type="match status" value="1"/>
</dbReference>
<keyword evidence="3" id="KW-0255">Endonuclease</keyword>
<dbReference type="AlphaFoldDB" id="A0ABD5XS61"/>
<accession>A0ABD5XS61</accession>
<comment type="caution">
    <text evidence="3">The sequence shown here is derived from an EMBL/GenBank/DDBJ whole genome shotgun (WGS) entry which is preliminary data.</text>
</comment>
<dbReference type="Proteomes" id="UP001596368">
    <property type="component" value="Unassembled WGS sequence"/>
</dbReference>